<sequence>MPLDGSVVAALRHELEQHALDSRIDKIYQPESDELVLTLRNRGEQRRLLISAHNQYPRVHFTTLARSNPAQPPVFCMLLRKHLSGGRIISIEQPDFERMLIFHVQGLDELNQITHKKLIIEMMGKHSNIILVDTHSGLILDAIKRVPLHISRKRQVLPGLAYEMPPMSKMNPLTLTDAIDLNDCFPHSDNQQLKNTLINTFNGLSPLMASEILVRSGIDHSQHWSELSHKEKDSLKRAFLEVAHLISQADFSPALYQDAVTGRMVDFSVIPIQHLDALESAPANSTSQLLEHFYGLKDHQERLTQRSSDLRKMLTLKRNRHTHKLQNLHQDETNALKATQDKTKADLLMAGLHEIEAGQSTYQTVNYYDDAQPIIDIQLDSRKTPAQNAQRLYKRYHKAKTALVEIKRQREKTQQEIQYLDQLFHSLDQADSLADLEVIRQELVDAGYLKKRLSRGKQPKPPAESQPLKYTSSQGRTILVGKNNLQNEMVTFRIGKKNDLWFHVKDLPGSHVVLILEQQQPSDDEIREAALLAAYYSKGRQSGKLPVDYTWCRHVKKQRGAQPGMVIYEQHQTIYVTPSESGISNLLENNLKNSR</sequence>
<keyword evidence="3 5" id="KW-0694">RNA-binding</keyword>
<evidence type="ECO:0000256" key="3">
    <source>
        <dbReference type="ARBA" id="ARBA00022884"/>
    </source>
</evidence>
<dbReference type="Gene3D" id="2.30.310.10">
    <property type="entry name" value="ibrinogen binding protein from staphylococcus aureus domain"/>
    <property type="match status" value="1"/>
</dbReference>
<gene>
    <name evidence="5" type="primary">rqcH</name>
    <name evidence="8" type="ORF">AAIG11_03360</name>
</gene>
<keyword evidence="1 5" id="KW-0820">tRNA-binding</keyword>
<dbReference type="SUPFAM" id="SSF46946">
    <property type="entry name" value="S13-like H2TH domain"/>
    <property type="match status" value="1"/>
</dbReference>
<evidence type="ECO:0000256" key="6">
    <source>
        <dbReference type="SAM" id="MobiDB-lite"/>
    </source>
</evidence>
<dbReference type="InterPro" id="IPR051608">
    <property type="entry name" value="RQC_Subunit_NEMF"/>
</dbReference>
<comment type="caution">
    <text evidence="8">The sequence shown here is derived from an EMBL/GenBank/DDBJ whole genome shotgun (WGS) entry which is preliminary data.</text>
</comment>
<evidence type="ECO:0000256" key="1">
    <source>
        <dbReference type="ARBA" id="ARBA00022555"/>
    </source>
</evidence>
<reference evidence="8 9" key="1">
    <citation type="submission" date="2024-04" db="EMBL/GenBank/DDBJ databases">
        <title>Genome sequencing and metabolic network reconstruction of aminoacids and betaine degradation by Anoxynatronum sibiricum.</title>
        <authorList>
            <person name="Detkova E.N."/>
            <person name="Boltjanskaja Y.V."/>
            <person name="Mardanov A.V."/>
            <person name="Kevbrin V."/>
        </authorList>
    </citation>
    <scope>NUCLEOTIDE SEQUENCE [LARGE SCALE GENOMIC DNA]</scope>
    <source>
        <strain evidence="8 9">Z-7981</strain>
    </source>
</reference>
<keyword evidence="2 5" id="KW-0699">rRNA-binding</keyword>
<evidence type="ECO:0000313" key="9">
    <source>
        <dbReference type="Proteomes" id="UP001407405"/>
    </source>
</evidence>
<organism evidence="8 9">
    <name type="scientific">Anoxynatronum sibiricum</name>
    <dbReference type="NCBI Taxonomy" id="210623"/>
    <lineage>
        <taxon>Bacteria</taxon>
        <taxon>Bacillati</taxon>
        <taxon>Bacillota</taxon>
        <taxon>Clostridia</taxon>
        <taxon>Eubacteriales</taxon>
        <taxon>Clostridiaceae</taxon>
        <taxon>Anoxynatronum</taxon>
    </lineage>
</organism>
<dbReference type="InterPro" id="IPR008532">
    <property type="entry name" value="NFACT_RNA-bd"/>
</dbReference>
<comment type="similarity">
    <text evidence="5">Belongs to the NEMF family.</text>
</comment>
<evidence type="ECO:0000259" key="7">
    <source>
        <dbReference type="Pfam" id="PF05670"/>
    </source>
</evidence>
<accession>A0ABU9VR58</accession>
<feature type="region of interest" description="Disordered" evidence="6">
    <location>
        <begin position="453"/>
        <end position="472"/>
    </location>
</feature>
<dbReference type="EMBL" id="JBCITM010000002">
    <property type="protein sequence ID" value="MEN1759503.1"/>
    <property type="molecule type" value="Genomic_DNA"/>
</dbReference>
<comment type="function">
    <text evidence="5">Key component of the ribosome quality control system (RQC), a ribosome-associated complex that mediates the extraction of incompletely synthesized nascent chains from stalled ribosomes and their subsequent degradation. RqcH recruits Ala-charged tRNA, and with RqcP directs the elongation of stalled nascent chains on 50S ribosomal subunits, leading to non-templated C-terminal alanine extensions (Ala tail). The Ala tail promotes nascent chain degradation. May add between 1 and at least 8 Ala residues. Binds to stalled 50S ribosomal subunits.</text>
</comment>
<comment type="subunit">
    <text evidence="5">Associates with stalled 50S ribosomal subunits. Binds to RqcP.</text>
</comment>
<dbReference type="InterPro" id="IPR043682">
    <property type="entry name" value="RqcH_bacterial"/>
</dbReference>
<dbReference type="RefSeq" id="WP_343184850.1">
    <property type="nucleotide sequence ID" value="NZ_JBCITM010000002.1"/>
</dbReference>
<evidence type="ECO:0000313" key="8">
    <source>
        <dbReference type="EMBL" id="MEN1759503.1"/>
    </source>
</evidence>
<feature type="coiled-coil region" evidence="5">
    <location>
        <begin position="396"/>
        <end position="423"/>
    </location>
</feature>
<dbReference type="Proteomes" id="UP001407405">
    <property type="component" value="Unassembled WGS sequence"/>
</dbReference>
<dbReference type="PANTHER" id="PTHR15239">
    <property type="entry name" value="NUCLEAR EXPORT MEDIATOR FACTOR NEMF"/>
    <property type="match status" value="1"/>
</dbReference>
<dbReference type="PANTHER" id="PTHR15239:SF6">
    <property type="entry name" value="RIBOSOME QUALITY CONTROL COMPLEX SUBUNIT NEMF"/>
    <property type="match status" value="1"/>
</dbReference>
<proteinExistence type="inferred from homology"/>
<dbReference type="InterPro" id="IPR010979">
    <property type="entry name" value="Ribosomal_uS13-like_H2TH"/>
</dbReference>
<keyword evidence="5" id="KW-0175">Coiled coil</keyword>
<keyword evidence="4 5" id="KW-0648">Protein biosynthesis</keyword>
<keyword evidence="9" id="KW-1185">Reference proteome</keyword>
<name>A0ABU9VR58_9CLOT</name>
<protein>
    <recommendedName>
        <fullName evidence="5">Rqc2 homolog RqcH</fullName>
        <shortName evidence="5">RqcH</shortName>
    </recommendedName>
</protein>
<evidence type="ECO:0000256" key="4">
    <source>
        <dbReference type="ARBA" id="ARBA00022917"/>
    </source>
</evidence>
<evidence type="ECO:0000256" key="5">
    <source>
        <dbReference type="HAMAP-Rule" id="MF_00844"/>
    </source>
</evidence>
<feature type="domain" description="NFACT RNA-binding" evidence="7">
    <location>
        <begin position="470"/>
        <end position="561"/>
    </location>
</feature>
<dbReference type="Gene3D" id="1.10.8.50">
    <property type="match status" value="1"/>
</dbReference>
<evidence type="ECO:0000256" key="2">
    <source>
        <dbReference type="ARBA" id="ARBA00022730"/>
    </source>
</evidence>
<dbReference type="Pfam" id="PF05670">
    <property type="entry name" value="NFACT-R_1"/>
    <property type="match status" value="1"/>
</dbReference>
<dbReference type="Pfam" id="PF05833">
    <property type="entry name" value="NFACT_N"/>
    <property type="match status" value="1"/>
</dbReference>
<dbReference type="HAMAP" id="MF_00844_B">
    <property type="entry name" value="RqcH_B"/>
    <property type="match status" value="1"/>
</dbReference>